<dbReference type="Proteomes" id="UP000295468">
    <property type="component" value="Unassembled WGS sequence"/>
</dbReference>
<feature type="transmembrane region" description="Helical" evidence="6">
    <location>
        <begin position="813"/>
        <end position="832"/>
    </location>
</feature>
<feature type="transmembrane region" description="Helical" evidence="6">
    <location>
        <begin position="778"/>
        <end position="801"/>
    </location>
</feature>
<evidence type="ECO:0000313" key="9">
    <source>
        <dbReference type="EMBL" id="TDQ31474.1"/>
    </source>
</evidence>
<feature type="transmembrane region" description="Helical" evidence="6">
    <location>
        <begin position="361"/>
        <end position="385"/>
    </location>
</feature>
<organism evidence="9 10">
    <name type="scientific">Zeaxanthinibacter enoshimensis</name>
    <dbReference type="NCBI Taxonomy" id="392009"/>
    <lineage>
        <taxon>Bacteria</taxon>
        <taxon>Pseudomonadati</taxon>
        <taxon>Bacteroidota</taxon>
        <taxon>Flavobacteriia</taxon>
        <taxon>Flavobacteriales</taxon>
        <taxon>Flavobacteriaceae</taxon>
        <taxon>Zeaxanthinibacter</taxon>
    </lineage>
</organism>
<feature type="transmembrane region" description="Helical" evidence="6">
    <location>
        <begin position="312"/>
        <end position="341"/>
    </location>
</feature>
<feature type="transmembrane region" description="Helical" evidence="6">
    <location>
        <begin position="31"/>
        <end position="51"/>
    </location>
</feature>
<sequence length="852" mass="94362">MSWKEKIISKAGFFWLIKMAWRDGRASQGKLFLFMASIVIGITAVVSIQSFSDSLKSNIDLQSKSLIGADYIIDSSSPVNQRVQEVIDSLGGTAGEEINFASMVMFTQSGLSKLMKVRGITDGFPFYGKLETRPGWAADDFKKHGGALVDATVMLQYNLKRGDSIKIGNITLPIAGALKSVPGGSALASTVAPPVLIPHEVIEETGLIQLGSRIAYEYYFVAENENMDMEVLEDQLDAMLDAEGADLDTHTATSRSLGRRYGNFTRFLNLVAFIALLLGCIGIASSIHIYMNEKLTSVAVLKCLGATRIQTFVIFLLQITAMGFLGSVIGTLAGLLLQLFFPLLLDDFLPVDMVVRLSYPAVFTGLLLGLSMSVLFALLPLMGTLRVVPLQALRIEAQGPVRAKRVRVLILFLIFLAIYLFSLRMLENWIYAFFFVLGLVIAFSALAGVAYLFVKGIQNFFPENWSFCARQSMRNLSRPRNQTLTMILAIGVGTFLISTLYFTKDMLLARATIDRTSESPNLLLLDIQTDQTRLVSQSLEQQDLVVMENIPIVTMRVHSVKGRESKELRDDPDSKVGRWVLNHEFRTTYRDSLIGSESIVQGEWIGKYDSTGIVPISVAENFASDANVQVGDMVTFNVMGVILPTRVASIREVDWGRMQLNFSVVFPGNVLEQAPQFHVMTTKTMDEEASARIQQEIVMKYPNVSVIDLRQILDTVENILDRIGWVINFISFFSIITGIIVLIGAVRTSRLQRIKESVLLRTLGASGKQITKIVALEYLYLGILGSLSGILLSLLGSELLARFAFETTFIPSWIPFVVLFPAITVVVVLIGITNSRSVLQSPPLEVLRREVR</sequence>
<dbReference type="AlphaFoldDB" id="A0A4R6TKK3"/>
<reference evidence="9 10" key="1">
    <citation type="submission" date="2019-03" db="EMBL/GenBank/DDBJ databases">
        <title>Genomic Encyclopedia of Archaeal and Bacterial Type Strains, Phase II (KMG-II): from individual species to whole genera.</title>
        <authorList>
            <person name="Goeker M."/>
        </authorList>
    </citation>
    <scope>NUCLEOTIDE SEQUENCE [LARGE SCALE GENOMIC DNA]</scope>
    <source>
        <strain evidence="9 10">DSM 18435</strain>
    </source>
</reference>
<dbReference type="EMBL" id="SNYI01000002">
    <property type="protein sequence ID" value="TDQ31474.1"/>
    <property type="molecule type" value="Genomic_DNA"/>
</dbReference>
<evidence type="ECO:0000313" key="10">
    <source>
        <dbReference type="Proteomes" id="UP000295468"/>
    </source>
</evidence>
<keyword evidence="10" id="KW-1185">Reference proteome</keyword>
<dbReference type="PANTHER" id="PTHR30287">
    <property type="entry name" value="MEMBRANE COMPONENT OF PREDICTED ABC SUPERFAMILY METABOLITE UPTAKE TRANSPORTER"/>
    <property type="match status" value="1"/>
</dbReference>
<feature type="domain" description="MacB-like periplasmic core" evidence="8">
    <location>
        <begin position="32"/>
        <end position="237"/>
    </location>
</feature>
<comment type="subcellular location">
    <subcellularLocation>
        <location evidence="1">Cell membrane</location>
        <topology evidence="1">Multi-pass membrane protein</topology>
    </subcellularLocation>
</comment>
<feature type="transmembrane region" description="Helical" evidence="6">
    <location>
        <begin position="267"/>
        <end position="291"/>
    </location>
</feature>
<dbReference type="GO" id="GO:0005886">
    <property type="term" value="C:plasma membrane"/>
    <property type="evidence" value="ECO:0007669"/>
    <property type="project" value="UniProtKB-SubCell"/>
</dbReference>
<comment type="caution">
    <text evidence="9">The sequence shown here is derived from an EMBL/GenBank/DDBJ whole genome shotgun (WGS) entry which is preliminary data.</text>
</comment>
<evidence type="ECO:0000256" key="3">
    <source>
        <dbReference type="ARBA" id="ARBA00022692"/>
    </source>
</evidence>
<gene>
    <name evidence="9" type="ORF">CLV82_2182</name>
</gene>
<feature type="domain" description="ABC3 transporter permease C-terminal" evidence="7">
    <location>
        <begin position="270"/>
        <end position="386"/>
    </location>
</feature>
<evidence type="ECO:0000256" key="6">
    <source>
        <dbReference type="SAM" id="Phobius"/>
    </source>
</evidence>
<dbReference type="RefSeq" id="WP_317128285.1">
    <property type="nucleotide sequence ID" value="NZ_SNYI01000002.1"/>
</dbReference>
<feature type="transmembrane region" description="Helical" evidence="6">
    <location>
        <begin position="429"/>
        <end position="454"/>
    </location>
</feature>
<dbReference type="InterPro" id="IPR038766">
    <property type="entry name" value="Membrane_comp_ABC_pdt"/>
</dbReference>
<evidence type="ECO:0000259" key="8">
    <source>
        <dbReference type="Pfam" id="PF12704"/>
    </source>
</evidence>
<feature type="transmembrane region" description="Helical" evidence="6">
    <location>
        <begin position="725"/>
        <end position="746"/>
    </location>
</feature>
<proteinExistence type="predicted"/>
<keyword evidence="4 6" id="KW-1133">Transmembrane helix</keyword>
<name>A0A4R6TKK3_9FLAO</name>
<dbReference type="Pfam" id="PF02687">
    <property type="entry name" value="FtsX"/>
    <property type="match status" value="2"/>
</dbReference>
<keyword evidence="2" id="KW-1003">Cell membrane</keyword>
<keyword evidence="5 6" id="KW-0472">Membrane</keyword>
<dbReference type="InterPro" id="IPR003838">
    <property type="entry name" value="ABC3_permease_C"/>
</dbReference>
<evidence type="ECO:0000256" key="4">
    <source>
        <dbReference type="ARBA" id="ARBA00022989"/>
    </source>
</evidence>
<evidence type="ECO:0000259" key="7">
    <source>
        <dbReference type="Pfam" id="PF02687"/>
    </source>
</evidence>
<evidence type="ECO:0000256" key="1">
    <source>
        <dbReference type="ARBA" id="ARBA00004651"/>
    </source>
</evidence>
<dbReference type="Pfam" id="PF12704">
    <property type="entry name" value="MacB_PCD"/>
    <property type="match status" value="1"/>
</dbReference>
<keyword evidence="3 6" id="KW-0812">Transmembrane</keyword>
<evidence type="ECO:0000256" key="2">
    <source>
        <dbReference type="ARBA" id="ARBA00022475"/>
    </source>
</evidence>
<protein>
    <submittedName>
        <fullName evidence="9">Putative ABC transport system permease protein</fullName>
    </submittedName>
</protein>
<accession>A0A4R6TKK3</accession>
<feature type="transmembrane region" description="Helical" evidence="6">
    <location>
        <begin position="483"/>
        <end position="502"/>
    </location>
</feature>
<dbReference type="InterPro" id="IPR025857">
    <property type="entry name" value="MacB_PCD"/>
</dbReference>
<dbReference type="PANTHER" id="PTHR30287:SF1">
    <property type="entry name" value="INNER MEMBRANE PROTEIN"/>
    <property type="match status" value="1"/>
</dbReference>
<feature type="domain" description="ABC3 transporter permease C-terminal" evidence="7">
    <location>
        <begin position="728"/>
        <end position="843"/>
    </location>
</feature>
<feature type="transmembrane region" description="Helical" evidence="6">
    <location>
        <begin position="406"/>
        <end position="423"/>
    </location>
</feature>
<evidence type="ECO:0000256" key="5">
    <source>
        <dbReference type="ARBA" id="ARBA00023136"/>
    </source>
</evidence>